<dbReference type="AlphaFoldDB" id="F9VNA7"/>
<dbReference type="Gene3D" id="3.40.50.300">
    <property type="entry name" value="P-loop containing nucleotide triphosphate hydrolases"/>
    <property type="match status" value="1"/>
</dbReference>
<dbReference type="SUPFAM" id="SSF52540">
    <property type="entry name" value="P-loop containing nucleoside triphosphate hydrolases"/>
    <property type="match status" value="1"/>
</dbReference>
<dbReference type="Pfam" id="PF00004">
    <property type="entry name" value="AAA"/>
    <property type="match status" value="1"/>
</dbReference>
<dbReference type="RefSeq" id="WP_198429792.1">
    <property type="nucleotide sequence ID" value="NC_003106.2"/>
</dbReference>
<organism evidence="2 3">
    <name type="scientific">Sulfurisphaera tokodaii (strain DSM 16993 / JCM 10545 / NBRC 100140 / 7)</name>
    <name type="common">Sulfolobus tokodaii</name>
    <dbReference type="NCBI Taxonomy" id="273063"/>
    <lineage>
        <taxon>Archaea</taxon>
        <taxon>Thermoproteota</taxon>
        <taxon>Thermoprotei</taxon>
        <taxon>Sulfolobales</taxon>
        <taxon>Sulfolobaceae</taxon>
        <taxon>Sulfurisphaera</taxon>
    </lineage>
</organism>
<accession>F9VNA7</accession>
<evidence type="ECO:0000313" key="3">
    <source>
        <dbReference type="Proteomes" id="UP000001015"/>
    </source>
</evidence>
<sequence>MGPKRTGKTSIIKIVSNELKGIYIDASGIKSLKELDKALINSLQAKIQINLKVIKIEIDKKSVKGLQDLLNKLGETIIFIDEIQNIILTWFISLLSNAYNN</sequence>
<dbReference type="GO" id="GO:0016887">
    <property type="term" value="F:ATP hydrolysis activity"/>
    <property type="evidence" value="ECO:0007669"/>
    <property type="project" value="InterPro"/>
</dbReference>
<protein>
    <recommendedName>
        <fullName evidence="1">ATPase AAA-type core domain-containing protein</fullName>
    </recommendedName>
</protein>
<dbReference type="OrthoDB" id="44007at2157"/>
<dbReference type="EMBL" id="BA000023">
    <property type="protein sequence ID" value="BAK54404.1"/>
    <property type="molecule type" value="Genomic_DNA"/>
</dbReference>
<dbReference type="KEGG" id="sto:STK_08685"/>
<dbReference type="PATRIC" id="fig|273063.9.peg.974"/>
<name>F9VNA7_SULTO</name>
<dbReference type="GeneID" id="25400243"/>
<dbReference type="InterPro" id="IPR003959">
    <property type="entry name" value="ATPase_AAA_core"/>
</dbReference>
<dbReference type="GO" id="GO:0005524">
    <property type="term" value="F:ATP binding"/>
    <property type="evidence" value="ECO:0007669"/>
    <property type="project" value="InterPro"/>
</dbReference>
<evidence type="ECO:0000313" key="2">
    <source>
        <dbReference type="EMBL" id="BAK54404.1"/>
    </source>
</evidence>
<proteinExistence type="predicted"/>
<dbReference type="InterPro" id="IPR027417">
    <property type="entry name" value="P-loop_NTPase"/>
</dbReference>
<gene>
    <name evidence="2" type="ordered locus">STK_08685</name>
</gene>
<keyword evidence="3" id="KW-1185">Reference proteome</keyword>
<reference evidence="3" key="1">
    <citation type="journal article" date="2001" name="DNA Res.">
        <title>Complete genome sequence of an aerobic thermoacidophilic Crenarchaeon, Sulfolobus tokodaii strain7.</title>
        <authorList>
            <person name="Kawarabayasi Y."/>
            <person name="Hino Y."/>
            <person name="Horikawa H."/>
            <person name="Jin-no K."/>
            <person name="Takahashi M."/>
            <person name="Sekine M."/>
            <person name="Baba S."/>
            <person name="Ankai A."/>
            <person name="Kosugi H."/>
            <person name="Hosoyama A."/>
            <person name="Fukui S."/>
            <person name="Nagai Y."/>
            <person name="Nishijima K."/>
            <person name="Otsuka R."/>
            <person name="Nakazawa H."/>
            <person name="Takamiya M."/>
            <person name="Kato Y."/>
            <person name="Yoshizawa T."/>
            <person name="Tanaka T."/>
            <person name="Kudoh Y."/>
            <person name="Yamazaki J."/>
            <person name="Kushida N."/>
            <person name="Oguchi A."/>
            <person name="Aoki K."/>
            <person name="Masuda S."/>
            <person name="Yanagii M."/>
            <person name="Nishimura M."/>
            <person name="Yamagishi A."/>
            <person name="Oshima T."/>
            <person name="Kikuchi H."/>
        </authorList>
    </citation>
    <scope>NUCLEOTIDE SEQUENCE [LARGE SCALE GENOMIC DNA]</scope>
    <source>
        <strain evidence="3">DSM 16993 / JCM 10545 / NBRC 100140 / 7</strain>
    </source>
</reference>
<evidence type="ECO:0000259" key="1">
    <source>
        <dbReference type="Pfam" id="PF00004"/>
    </source>
</evidence>
<dbReference type="eggNOG" id="arCOG03169">
    <property type="taxonomic scope" value="Archaea"/>
</dbReference>
<feature type="domain" description="ATPase AAA-type core" evidence="1">
    <location>
        <begin position="2"/>
        <end position="87"/>
    </location>
</feature>
<dbReference type="Proteomes" id="UP000001015">
    <property type="component" value="Chromosome"/>
</dbReference>